<dbReference type="WBParaSite" id="EEL_0000732901-mRNA-1">
    <property type="protein sequence ID" value="EEL_0000732901-mRNA-1"/>
    <property type="gene ID" value="EEL_0000732901"/>
</dbReference>
<proteinExistence type="predicted"/>
<name>A0A0R3RYH3_9BILA</name>
<dbReference type="Proteomes" id="UP000050640">
    <property type="component" value="Unplaced"/>
</dbReference>
<reference evidence="2" key="1">
    <citation type="submission" date="2017-02" db="UniProtKB">
        <authorList>
            <consortium name="WormBaseParasite"/>
        </authorList>
    </citation>
    <scope>IDENTIFICATION</scope>
</reference>
<organism evidence="1 2">
    <name type="scientific">Elaeophora elaphi</name>
    <dbReference type="NCBI Taxonomy" id="1147741"/>
    <lineage>
        <taxon>Eukaryota</taxon>
        <taxon>Metazoa</taxon>
        <taxon>Ecdysozoa</taxon>
        <taxon>Nematoda</taxon>
        <taxon>Chromadorea</taxon>
        <taxon>Rhabditida</taxon>
        <taxon>Spirurina</taxon>
        <taxon>Spiruromorpha</taxon>
        <taxon>Filarioidea</taxon>
        <taxon>Onchocercidae</taxon>
        <taxon>Elaeophora</taxon>
    </lineage>
</organism>
<sequence length="177" mass="20347">IFFKEIVIVFEEICKNYPRELWFSTVEDARQLGITKIDSFICDPFKEELYPSEEKLYQFEQFLNDVVQNSTLNSKVRLIIRNWDAIQALRLTIPKHVFERHQLIGLFLDGICADFVPSAVDEFNATEFEGVDIEGPIGLNITTLSLSGVNLTELAEKLRNDTEVDMILSRTINGSIR</sequence>
<dbReference type="AlphaFoldDB" id="A0A0R3RYH3"/>
<evidence type="ECO:0000313" key="2">
    <source>
        <dbReference type="WBParaSite" id="EEL_0000732901-mRNA-1"/>
    </source>
</evidence>
<protein>
    <submittedName>
        <fullName evidence="2">DHC_N2 domain-containing protein</fullName>
    </submittedName>
</protein>
<dbReference type="STRING" id="1147741.A0A0R3RYH3"/>
<accession>A0A0R3RYH3</accession>
<evidence type="ECO:0000313" key="1">
    <source>
        <dbReference type="Proteomes" id="UP000050640"/>
    </source>
</evidence>
<keyword evidence="1" id="KW-1185">Reference proteome</keyword>